<comment type="caution">
    <text evidence="3">The sequence shown here is derived from an EMBL/GenBank/DDBJ whole genome shotgun (WGS) entry which is preliminary data.</text>
</comment>
<dbReference type="GO" id="GO:2001294">
    <property type="term" value="P:malonyl-CoA catabolic process"/>
    <property type="evidence" value="ECO:0007669"/>
    <property type="project" value="TreeGrafter"/>
</dbReference>
<evidence type="ECO:0000259" key="2">
    <source>
        <dbReference type="Pfam" id="PF17408"/>
    </source>
</evidence>
<dbReference type="GO" id="GO:0005782">
    <property type="term" value="C:peroxisomal matrix"/>
    <property type="evidence" value="ECO:0007669"/>
    <property type="project" value="TreeGrafter"/>
</dbReference>
<dbReference type="PANTHER" id="PTHR28641:SF1">
    <property type="entry name" value="MALONYL-COA DECARBOXYLASE, MITOCHONDRIAL"/>
    <property type="match status" value="1"/>
</dbReference>
<keyword evidence="3" id="KW-0456">Lyase</keyword>
<dbReference type="InterPro" id="IPR038917">
    <property type="entry name" value="Malonyl_CoA_deC"/>
</dbReference>
<feature type="domain" description="Malonyl-CoA decarboxylase N-terminal" evidence="2">
    <location>
        <begin position="105"/>
        <end position="179"/>
    </location>
</feature>
<name>A0A8S3T4U9_MYTED</name>
<evidence type="ECO:0000313" key="3">
    <source>
        <dbReference type="EMBL" id="CAG2225483.1"/>
    </source>
</evidence>
<feature type="domain" description="Malonyl-CoA decarboxylase C-terminal" evidence="1">
    <location>
        <begin position="182"/>
        <end position="469"/>
    </location>
</feature>
<sequence length="501" mass="58035">MCSQKIFNDDNKRSDENNEWRRHSYEKKRTLFTERASDFLESVFSSSDVSILSSEVKSRDFCQFYSNLEIKDKMVFLSMLARQYGLHQDIVLETAKNVIASEERGDAVILRVEERLRQSLVPQYQQLFRNVSRHEGGVKFLVDMRADILTNITSISNETDSAYLRSTSNSVRDLLTLWFTVGFLNLQRVTWESPCDMVQKVSDYEAVHPIRNWTDLKRRVGPYRRCFVFTHSSMPREPVVVLHTALTNEITKSIHSILQTGQFKPIRDGDLPEEDLSVNSETEDSSKITTAIFYSITSTQKGLQGIDLGNYLIKQVVRELQSEFPRIYQFSSLSPIPGFKEWLIMEINRNLHADDIGETVENPLLLDSEIEKLKSVSSSDCTNMYEALKRLLTTHEWVSKEHVCKILQSILLRLCARYLYVEKRRGYALNPVANFHLSNGAVLWRINWLSDMSMRGINQSCGMMVNYRYFLDNTTENSKRYLENHHIEASPEIVELGSLKI</sequence>
<dbReference type="OrthoDB" id="426718at2759"/>
<dbReference type="EMBL" id="CAJPWZ010001850">
    <property type="protein sequence ID" value="CAG2225483.1"/>
    <property type="molecule type" value="Genomic_DNA"/>
</dbReference>
<dbReference type="AlphaFoldDB" id="A0A8S3T4U9"/>
<dbReference type="GO" id="GO:0006633">
    <property type="term" value="P:fatty acid biosynthetic process"/>
    <property type="evidence" value="ECO:0007669"/>
    <property type="project" value="InterPro"/>
</dbReference>
<dbReference type="Pfam" id="PF17408">
    <property type="entry name" value="MCD_N"/>
    <property type="match status" value="1"/>
</dbReference>
<dbReference type="InterPro" id="IPR007956">
    <property type="entry name" value="Malonyl_CoA_deC_C"/>
</dbReference>
<dbReference type="FunFam" id="3.40.630.150:FF:000001">
    <property type="entry name" value="Malonyl-CoA decarboxylase, mitochondrial"/>
    <property type="match status" value="1"/>
</dbReference>
<gene>
    <name evidence="3" type="ORF">MEDL_38634</name>
</gene>
<dbReference type="InterPro" id="IPR035372">
    <property type="entry name" value="MCD_N"/>
</dbReference>
<dbReference type="GO" id="GO:0050080">
    <property type="term" value="F:malonyl-CoA decarboxylase activity"/>
    <property type="evidence" value="ECO:0007669"/>
    <property type="project" value="UniProtKB-EC"/>
</dbReference>
<dbReference type="Gene3D" id="1.20.140.90">
    <property type="entry name" value="Malonyl-CoA decarboxylase, oligemerization domain"/>
    <property type="match status" value="1"/>
</dbReference>
<dbReference type="GO" id="GO:0005759">
    <property type="term" value="C:mitochondrial matrix"/>
    <property type="evidence" value="ECO:0007669"/>
    <property type="project" value="TreeGrafter"/>
</dbReference>
<proteinExistence type="predicted"/>
<dbReference type="EC" id="4.1.1.9" evidence="3"/>
<evidence type="ECO:0000259" key="1">
    <source>
        <dbReference type="Pfam" id="PF05292"/>
    </source>
</evidence>
<dbReference type="InterPro" id="IPR038351">
    <property type="entry name" value="MCD_N_sf"/>
</dbReference>
<accession>A0A8S3T4U9</accession>
<dbReference type="PANTHER" id="PTHR28641">
    <property type="match status" value="1"/>
</dbReference>
<organism evidence="3 4">
    <name type="scientific">Mytilus edulis</name>
    <name type="common">Blue mussel</name>
    <dbReference type="NCBI Taxonomy" id="6550"/>
    <lineage>
        <taxon>Eukaryota</taxon>
        <taxon>Metazoa</taxon>
        <taxon>Spiralia</taxon>
        <taxon>Lophotrochozoa</taxon>
        <taxon>Mollusca</taxon>
        <taxon>Bivalvia</taxon>
        <taxon>Autobranchia</taxon>
        <taxon>Pteriomorphia</taxon>
        <taxon>Mytilida</taxon>
        <taxon>Mytiloidea</taxon>
        <taxon>Mytilidae</taxon>
        <taxon>Mytilinae</taxon>
        <taxon>Mytilus</taxon>
    </lineage>
</organism>
<dbReference type="Gene3D" id="3.40.630.150">
    <property type="entry name" value="Malonyl-CoA decarboxylase, catalytic domain"/>
    <property type="match status" value="1"/>
</dbReference>
<dbReference type="InterPro" id="IPR042303">
    <property type="entry name" value="Malonyl_CoA_deC_C_sf"/>
</dbReference>
<dbReference type="GO" id="GO:0006085">
    <property type="term" value="P:acetyl-CoA biosynthetic process"/>
    <property type="evidence" value="ECO:0007669"/>
    <property type="project" value="TreeGrafter"/>
</dbReference>
<dbReference type="Proteomes" id="UP000683360">
    <property type="component" value="Unassembled WGS sequence"/>
</dbReference>
<dbReference type="Pfam" id="PF05292">
    <property type="entry name" value="MCD"/>
    <property type="match status" value="1"/>
</dbReference>
<keyword evidence="4" id="KW-1185">Reference proteome</keyword>
<reference evidence="3" key="1">
    <citation type="submission" date="2021-03" db="EMBL/GenBank/DDBJ databases">
        <authorList>
            <person name="Bekaert M."/>
        </authorList>
    </citation>
    <scope>NUCLEOTIDE SEQUENCE</scope>
</reference>
<protein>
    <submittedName>
        <fullName evidence="3">MLYCD</fullName>
        <ecNumber evidence="3">4.1.1.9</ecNumber>
    </submittedName>
</protein>
<evidence type="ECO:0000313" key="4">
    <source>
        <dbReference type="Proteomes" id="UP000683360"/>
    </source>
</evidence>